<feature type="region of interest" description="Disordered" evidence="5">
    <location>
        <begin position="31"/>
        <end position="50"/>
    </location>
</feature>
<comment type="similarity">
    <text evidence="2">Belongs to the bacterial solute-binding protein 1 family.</text>
</comment>
<evidence type="ECO:0000256" key="6">
    <source>
        <dbReference type="SAM" id="SignalP"/>
    </source>
</evidence>
<dbReference type="PANTHER" id="PTHR43649:SF31">
    <property type="entry name" value="SN-GLYCEROL-3-PHOSPHATE-BINDING PERIPLASMIC PROTEIN UGPB"/>
    <property type="match status" value="1"/>
</dbReference>
<dbReference type="Gene3D" id="3.40.190.10">
    <property type="entry name" value="Periplasmic binding protein-like II"/>
    <property type="match status" value="1"/>
</dbReference>
<dbReference type="EMBL" id="CP034235">
    <property type="protein sequence ID" value="QGQ97519.1"/>
    <property type="molecule type" value="Genomic_DNA"/>
</dbReference>
<dbReference type="CDD" id="cd13585">
    <property type="entry name" value="PBP2_TMBP_like"/>
    <property type="match status" value="1"/>
</dbReference>
<reference evidence="8" key="1">
    <citation type="submission" date="2018-11" db="EMBL/GenBank/DDBJ databases">
        <title>Complete genome sequence of Paenibacillus sp. ML311-T8.</title>
        <authorList>
            <person name="Nam Y.-D."/>
            <person name="Kang J."/>
            <person name="Chung W.-H."/>
            <person name="Park Y.S."/>
        </authorList>
    </citation>
    <scope>NUCLEOTIDE SEQUENCE [LARGE SCALE GENOMIC DNA]</scope>
    <source>
        <strain evidence="8">ML311-T8</strain>
    </source>
</reference>
<feature type="signal peptide" evidence="6">
    <location>
        <begin position="1"/>
        <end position="28"/>
    </location>
</feature>
<evidence type="ECO:0000256" key="5">
    <source>
        <dbReference type="SAM" id="MobiDB-lite"/>
    </source>
</evidence>
<dbReference type="GO" id="GO:0030313">
    <property type="term" value="C:cell envelope"/>
    <property type="evidence" value="ECO:0007669"/>
    <property type="project" value="UniProtKB-SubCell"/>
</dbReference>
<dbReference type="PANTHER" id="PTHR43649">
    <property type="entry name" value="ARABINOSE-BINDING PROTEIN-RELATED"/>
    <property type="match status" value="1"/>
</dbReference>
<evidence type="ECO:0000256" key="3">
    <source>
        <dbReference type="ARBA" id="ARBA00022448"/>
    </source>
</evidence>
<organism evidence="7 8">
    <name type="scientific">Paenibacillus psychroresistens</name>
    <dbReference type="NCBI Taxonomy" id="1778678"/>
    <lineage>
        <taxon>Bacteria</taxon>
        <taxon>Bacillati</taxon>
        <taxon>Bacillota</taxon>
        <taxon>Bacilli</taxon>
        <taxon>Bacillales</taxon>
        <taxon>Paenibacillaceae</taxon>
        <taxon>Paenibacillus</taxon>
    </lineage>
</organism>
<dbReference type="OrthoDB" id="9782846at2"/>
<keyword evidence="3" id="KW-0813">Transport</keyword>
<name>A0A6B8RNA9_9BACL</name>
<evidence type="ECO:0000313" key="7">
    <source>
        <dbReference type="EMBL" id="QGQ97519.1"/>
    </source>
</evidence>
<protein>
    <submittedName>
        <fullName evidence="7">Sugar ABC transporter substrate-binding protein</fullName>
    </submittedName>
</protein>
<sequence>MKKANRMKMVLSLSLASVLVLSACGKTAETVETETPGASTQPVQTEAPVESAKASAEPVKLLFAVNGEGPTYELYKKMIQSYEDKHPNVTIETQAITQDYSTAILTRIAGGNAPDVFWMSNESVISYAARSALLELNPYDGKYFKKDDFMENALSAYTLNDKIYGLPGDSAGNLLFYNKEIFDKAKVPYPTANISWADLEKLAKQLTIKEGNTVSQFGYATDIDWFYWMPFLAMAGGSILDETGTKSVVNSPENAKAFNFIRDLMVKDHVAPTMAELKTTPGSQLFQTGKAAMYFGGAWNISSTFRQENLKWDMVSPPMDVNKGNVLGLGGFAIAKNTKHPDEAAEFLSYFSGEEAQTIKMEGGFAGSPTVKSLISSPVATKGFENPFDTTIHLSEIGESLKVAVTAPKSAHWSEVSTEMAKNLELFWLNKQDIGTTLKIVDEKISAILQNK</sequence>
<dbReference type="PROSITE" id="PS51257">
    <property type="entry name" value="PROKAR_LIPOPROTEIN"/>
    <property type="match status" value="1"/>
</dbReference>
<keyword evidence="4 6" id="KW-0732">Signal</keyword>
<dbReference type="InterPro" id="IPR050490">
    <property type="entry name" value="Bact_solute-bd_prot1"/>
</dbReference>
<gene>
    <name evidence="7" type="ORF">EHS13_22830</name>
</gene>
<comment type="subcellular location">
    <subcellularLocation>
        <location evidence="1">Cell envelope</location>
    </subcellularLocation>
</comment>
<dbReference type="Pfam" id="PF13416">
    <property type="entry name" value="SBP_bac_8"/>
    <property type="match status" value="1"/>
</dbReference>
<dbReference type="Proteomes" id="UP000426246">
    <property type="component" value="Chromosome"/>
</dbReference>
<accession>A0A6B8RNA9</accession>
<feature type="chain" id="PRO_5025509750" evidence="6">
    <location>
        <begin position="29"/>
        <end position="452"/>
    </location>
</feature>
<evidence type="ECO:0000256" key="1">
    <source>
        <dbReference type="ARBA" id="ARBA00004196"/>
    </source>
</evidence>
<dbReference type="RefSeq" id="WP_155702624.1">
    <property type="nucleotide sequence ID" value="NZ_CP034235.1"/>
</dbReference>
<evidence type="ECO:0000256" key="4">
    <source>
        <dbReference type="ARBA" id="ARBA00022729"/>
    </source>
</evidence>
<dbReference type="KEGG" id="ppsc:EHS13_22830"/>
<evidence type="ECO:0000256" key="2">
    <source>
        <dbReference type="ARBA" id="ARBA00008520"/>
    </source>
</evidence>
<proteinExistence type="inferred from homology"/>
<keyword evidence="8" id="KW-1185">Reference proteome</keyword>
<dbReference type="InterPro" id="IPR006059">
    <property type="entry name" value="SBP"/>
</dbReference>
<evidence type="ECO:0000313" key="8">
    <source>
        <dbReference type="Proteomes" id="UP000426246"/>
    </source>
</evidence>
<dbReference type="SUPFAM" id="SSF53850">
    <property type="entry name" value="Periplasmic binding protein-like II"/>
    <property type="match status" value="1"/>
</dbReference>
<dbReference type="AlphaFoldDB" id="A0A6B8RNA9"/>